<dbReference type="PROSITE" id="PS50048">
    <property type="entry name" value="ZN2_CY6_FUNGAL_2"/>
    <property type="match status" value="1"/>
</dbReference>
<dbReference type="CDD" id="cd12148">
    <property type="entry name" value="fungal_TF_MHR"/>
    <property type="match status" value="1"/>
</dbReference>
<dbReference type="PROSITE" id="PS00463">
    <property type="entry name" value="ZN2_CY6_FUNGAL_1"/>
    <property type="match status" value="1"/>
</dbReference>
<dbReference type="OrthoDB" id="4456959at2759"/>
<dbReference type="AlphaFoldDB" id="A0A4Y7SP97"/>
<protein>
    <recommendedName>
        <fullName evidence="4">Zn(2)-C6 fungal-type domain-containing protein</fullName>
    </recommendedName>
</protein>
<feature type="region of interest" description="Disordered" evidence="3">
    <location>
        <begin position="131"/>
        <end position="177"/>
    </location>
</feature>
<feature type="region of interest" description="Disordered" evidence="3">
    <location>
        <begin position="879"/>
        <end position="958"/>
    </location>
</feature>
<comment type="caution">
    <text evidence="5">The sequence shown here is derived from an EMBL/GenBank/DDBJ whole genome shotgun (WGS) entry which is preliminary data.</text>
</comment>
<name>A0A4Y7SP97_COPMI</name>
<feature type="domain" description="Zn(2)-C6 fungal-type" evidence="4">
    <location>
        <begin position="22"/>
        <end position="55"/>
    </location>
</feature>
<feature type="compositionally biased region" description="Gly residues" evidence="3">
    <location>
        <begin position="923"/>
        <end position="932"/>
    </location>
</feature>
<sequence>MSSDGECNGGPIKMKRRRLHGACDLCRQKKIRCDSSKRPGNKCSNCVAFGSECTHVHVNQKIGLGYRSSRHVLASTSDSASVGELRKSMDPLLKTILSPTYQAPTNPAIIRETLVNLARYSRALEDAVVSNSSSPSTVVKLPPAPTSSASPPSHPTTATATASSSSRASPESSICSPRPVTVALSAGASTARWPAGRGTVPTLVESEGPVTCEELTALAQNFKRSIVLTSVDERFFGPSSNVSLLDTAIEMGERDPQMRPPPTKGAMQFMRPEFWTVHPWEKAPVCDEEPYEFPPPDLLNELVELFFTHINTYIPLLHRPTFVRGIESGLHLKDPRFGGTVLGVCATASRYSNDERVLLEGTDSLHSCGFKYHKQLRIFHESSLRAPNLYELQTLVGSSTPEKCWFLVGFGLRAALDIGLNRKANDNRPPTAEDELRKRVFWALVIAESVISSTVGRPPSITLVDFDCELPIDCDDEYWETEDPEKAFKQPPGIPSKISFFRSLIKLIEIHCAAQRSFYSVRHPEVQPDMTNEEWDRATLSSLDSTLNAWVDSVPTHLKWDPYHPNTVFLGQSAMLFTTFYYLQIFVHRPFISSPGQPALAFSSLAICTNAARACSRIMETQANKSYVPIPQIQLALFSSGLMLLLSIWRGRRSGFALMDEDKELKAVFGVINVLKTYENKWHLAGRFCDLLLALSSVGGLRLAPPSTTKATSKRSRHALEDEERHPNSLSTMESSSRRDSMDPTEYPMRPLPSAIANHHRRLSRGMGGPSAAGDETLTVMNPPLQDSGVASTSKTASFDPDSVMQTPEPPTGTFTFPFYSSELSRPYFQFNPEEDPSPPPSGPHDLETVLQQMDDSEFEALFATRTQPSTDFGASEIDATASGGIGQTQGTGYQYQQMQSAPGAQGRSLPSGFFGPITAPAGGVGPSGGPGANPFLTGGDNMLSQDNASRSTQQPGSNDLFLDLQVAAMWTGVPSGADWQDWSAYLPNVGSLNSMQRFSNGAGNLNAPGPVPEPFAGGPSNPFSAPPSSTHTPPSSMAGKSRAAALREQALAYLREQGDIVPSEAERLQLNRLRYGW</sequence>
<dbReference type="GO" id="GO:0003677">
    <property type="term" value="F:DNA binding"/>
    <property type="evidence" value="ECO:0007669"/>
    <property type="project" value="InterPro"/>
</dbReference>
<proteinExistence type="predicted"/>
<evidence type="ECO:0000313" key="6">
    <source>
        <dbReference type="Proteomes" id="UP000298030"/>
    </source>
</evidence>
<dbReference type="EMBL" id="QPFP01000077">
    <property type="protein sequence ID" value="TEB23521.1"/>
    <property type="molecule type" value="Genomic_DNA"/>
</dbReference>
<feature type="compositionally biased region" description="Low complexity" evidence="3">
    <location>
        <begin position="146"/>
        <end position="177"/>
    </location>
</feature>
<evidence type="ECO:0000313" key="5">
    <source>
        <dbReference type="EMBL" id="TEB23521.1"/>
    </source>
</evidence>
<evidence type="ECO:0000256" key="2">
    <source>
        <dbReference type="ARBA" id="ARBA00023242"/>
    </source>
</evidence>
<dbReference type="SUPFAM" id="SSF57701">
    <property type="entry name" value="Zn2/Cys6 DNA-binding domain"/>
    <property type="match status" value="1"/>
</dbReference>
<accession>A0A4Y7SP97</accession>
<evidence type="ECO:0000256" key="3">
    <source>
        <dbReference type="SAM" id="MobiDB-lite"/>
    </source>
</evidence>
<keyword evidence="1" id="KW-0479">Metal-binding</keyword>
<dbReference type="Pfam" id="PF00172">
    <property type="entry name" value="Zn_clus"/>
    <property type="match status" value="1"/>
</dbReference>
<dbReference type="InterPro" id="IPR001138">
    <property type="entry name" value="Zn2Cys6_DnaBD"/>
</dbReference>
<dbReference type="Pfam" id="PF04082">
    <property type="entry name" value="Fungal_trans"/>
    <property type="match status" value="1"/>
</dbReference>
<feature type="region of interest" description="Disordered" evidence="3">
    <location>
        <begin position="1007"/>
        <end position="1043"/>
    </location>
</feature>
<dbReference type="SMART" id="SM00066">
    <property type="entry name" value="GAL4"/>
    <property type="match status" value="1"/>
</dbReference>
<dbReference type="InterPro" id="IPR036864">
    <property type="entry name" value="Zn2-C6_fun-type_DNA-bd_sf"/>
</dbReference>
<dbReference type="CDD" id="cd00067">
    <property type="entry name" value="GAL4"/>
    <property type="match status" value="1"/>
</dbReference>
<dbReference type="Gene3D" id="4.10.240.10">
    <property type="entry name" value="Zn(2)-C6 fungal-type DNA-binding domain"/>
    <property type="match status" value="1"/>
</dbReference>
<dbReference type="InterPro" id="IPR007219">
    <property type="entry name" value="XnlR_reg_dom"/>
</dbReference>
<evidence type="ECO:0000259" key="4">
    <source>
        <dbReference type="PROSITE" id="PS50048"/>
    </source>
</evidence>
<feature type="compositionally biased region" description="Basic and acidic residues" evidence="3">
    <location>
        <begin position="718"/>
        <end position="727"/>
    </location>
</feature>
<dbReference type="STRING" id="71717.A0A4Y7SP97"/>
<reference evidence="5 6" key="1">
    <citation type="journal article" date="2019" name="Nat. Ecol. Evol.">
        <title>Megaphylogeny resolves global patterns of mushroom evolution.</title>
        <authorList>
            <person name="Varga T."/>
            <person name="Krizsan K."/>
            <person name="Foldi C."/>
            <person name="Dima B."/>
            <person name="Sanchez-Garcia M."/>
            <person name="Sanchez-Ramirez S."/>
            <person name="Szollosi G.J."/>
            <person name="Szarkandi J.G."/>
            <person name="Papp V."/>
            <person name="Albert L."/>
            <person name="Andreopoulos W."/>
            <person name="Angelini C."/>
            <person name="Antonin V."/>
            <person name="Barry K.W."/>
            <person name="Bougher N.L."/>
            <person name="Buchanan P."/>
            <person name="Buyck B."/>
            <person name="Bense V."/>
            <person name="Catcheside P."/>
            <person name="Chovatia M."/>
            <person name="Cooper J."/>
            <person name="Damon W."/>
            <person name="Desjardin D."/>
            <person name="Finy P."/>
            <person name="Geml J."/>
            <person name="Haridas S."/>
            <person name="Hughes K."/>
            <person name="Justo A."/>
            <person name="Karasinski D."/>
            <person name="Kautmanova I."/>
            <person name="Kiss B."/>
            <person name="Kocsube S."/>
            <person name="Kotiranta H."/>
            <person name="LaButti K.M."/>
            <person name="Lechner B.E."/>
            <person name="Liimatainen K."/>
            <person name="Lipzen A."/>
            <person name="Lukacs Z."/>
            <person name="Mihaltcheva S."/>
            <person name="Morgado L.N."/>
            <person name="Niskanen T."/>
            <person name="Noordeloos M.E."/>
            <person name="Ohm R.A."/>
            <person name="Ortiz-Santana B."/>
            <person name="Ovrebo C."/>
            <person name="Racz N."/>
            <person name="Riley R."/>
            <person name="Savchenko A."/>
            <person name="Shiryaev A."/>
            <person name="Soop K."/>
            <person name="Spirin V."/>
            <person name="Szebenyi C."/>
            <person name="Tomsovsky M."/>
            <person name="Tulloss R.E."/>
            <person name="Uehling J."/>
            <person name="Grigoriev I.V."/>
            <person name="Vagvolgyi C."/>
            <person name="Papp T."/>
            <person name="Martin F.M."/>
            <person name="Miettinen O."/>
            <person name="Hibbett D.S."/>
            <person name="Nagy L.G."/>
        </authorList>
    </citation>
    <scope>NUCLEOTIDE SEQUENCE [LARGE SCALE GENOMIC DNA]</scope>
    <source>
        <strain evidence="5 6">FP101781</strain>
    </source>
</reference>
<dbReference type="Proteomes" id="UP000298030">
    <property type="component" value="Unassembled WGS sequence"/>
</dbReference>
<dbReference type="GO" id="GO:0006351">
    <property type="term" value="P:DNA-templated transcription"/>
    <property type="evidence" value="ECO:0007669"/>
    <property type="project" value="InterPro"/>
</dbReference>
<dbReference type="GO" id="GO:0000981">
    <property type="term" value="F:DNA-binding transcription factor activity, RNA polymerase II-specific"/>
    <property type="evidence" value="ECO:0007669"/>
    <property type="project" value="InterPro"/>
</dbReference>
<feature type="compositionally biased region" description="Polar residues" evidence="3">
    <location>
        <begin position="943"/>
        <end position="958"/>
    </location>
</feature>
<keyword evidence="2" id="KW-0539">Nucleus</keyword>
<gene>
    <name evidence="5" type="ORF">FA13DRAFT_1778290</name>
</gene>
<dbReference type="GO" id="GO:0008270">
    <property type="term" value="F:zinc ion binding"/>
    <property type="evidence" value="ECO:0007669"/>
    <property type="project" value="InterPro"/>
</dbReference>
<evidence type="ECO:0000256" key="1">
    <source>
        <dbReference type="ARBA" id="ARBA00022723"/>
    </source>
</evidence>
<feature type="region of interest" description="Disordered" evidence="3">
    <location>
        <begin position="704"/>
        <end position="819"/>
    </location>
</feature>
<dbReference type="PANTHER" id="PTHR46910:SF38">
    <property type="entry name" value="ZN(2)-C6 FUNGAL-TYPE DOMAIN-CONTAINING PROTEIN"/>
    <property type="match status" value="1"/>
</dbReference>
<keyword evidence="6" id="KW-1185">Reference proteome</keyword>
<dbReference type="SMART" id="SM00906">
    <property type="entry name" value="Fungal_trans"/>
    <property type="match status" value="1"/>
</dbReference>
<feature type="compositionally biased region" description="Low complexity" evidence="3">
    <location>
        <begin position="1023"/>
        <end position="1037"/>
    </location>
</feature>
<dbReference type="PANTHER" id="PTHR46910">
    <property type="entry name" value="TRANSCRIPTION FACTOR PDR1"/>
    <property type="match status" value="1"/>
</dbReference>
<dbReference type="InterPro" id="IPR050987">
    <property type="entry name" value="AtrR-like"/>
</dbReference>
<organism evidence="5 6">
    <name type="scientific">Coprinellus micaceus</name>
    <name type="common">Glistening ink-cap mushroom</name>
    <name type="synonym">Coprinus micaceus</name>
    <dbReference type="NCBI Taxonomy" id="71717"/>
    <lineage>
        <taxon>Eukaryota</taxon>
        <taxon>Fungi</taxon>
        <taxon>Dikarya</taxon>
        <taxon>Basidiomycota</taxon>
        <taxon>Agaricomycotina</taxon>
        <taxon>Agaricomycetes</taxon>
        <taxon>Agaricomycetidae</taxon>
        <taxon>Agaricales</taxon>
        <taxon>Agaricineae</taxon>
        <taxon>Psathyrellaceae</taxon>
        <taxon>Coprinellus</taxon>
    </lineage>
</organism>